<dbReference type="InterPro" id="IPR044580">
    <property type="entry name" value="MTAN"/>
</dbReference>
<dbReference type="Pfam" id="PF01048">
    <property type="entry name" value="PNP_UDP_1"/>
    <property type="match status" value="1"/>
</dbReference>
<dbReference type="AlphaFoldDB" id="A0A7S4ID08"/>
<feature type="domain" description="Nucleoside phosphorylase" evidence="2">
    <location>
        <begin position="3"/>
        <end position="236"/>
    </location>
</feature>
<organism evidence="3">
    <name type="scientific">Odontella aurita</name>
    <dbReference type="NCBI Taxonomy" id="265563"/>
    <lineage>
        <taxon>Eukaryota</taxon>
        <taxon>Sar</taxon>
        <taxon>Stramenopiles</taxon>
        <taxon>Ochrophyta</taxon>
        <taxon>Bacillariophyta</taxon>
        <taxon>Mediophyceae</taxon>
        <taxon>Biddulphiophycidae</taxon>
        <taxon>Eupodiscales</taxon>
        <taxon>Odontellaceae</taxon>
        <taxon>Odontella</taxon>
    </lineage>
</organism>
<dbReference type="GO" id="GO:0019509">
    <property type="term" value="P:L-methionine salvage from methylthioadenosine"/>
    <property type="evidence" value="ECO:0007669"/>
    <property type="project" value="InterPro"/>
</dbReference>
<accession>A0A7S4ID08</accession>
<reference evidence="3" key="1">
    <citation type="submission" date="2021-01" db="EMBL/GenBank/DDBJ databases">
        <authorList>
            <person name="Corre E."/>
            <person name="Pelletier E."/>
            <person name="Niang G."/>
            <person name="Scheremetjew M."/>
            <person name="Finn R."/>
            <person name="Kale V."/>
            <person name="Holt S."/>
            <person name="Cochrane G."/>
            <person name="Meng A."/>
            <person name="Brown T."/>
            <person name="Cohen L."/>
        </authorList>
    </citation>
    <scope>NUCLEOTIDE SEQUENCE</scope>
    <source>
        <strain evidence="3">Isolate 1302-5</strain>
    </source>
</reference>
<dbReference type="PANTHER" id="PTHR46994">
    <property type="entry name" value="5'-METHYLTHIOADENOSINE/S-ADENOSYLHOMOCYSTEINE NUCLEOSIDASE 1"/>
    <property type="match status" value="1"/>
</dbReference>
<protein>
    <recommendedName>
        <fullName evidence="2">Nucleoside phosphorylase domain-containing protein</fullName>
    </recommendedName>
</protein>
<gene>
    <name evidence="3" type="ORF">OAUR00152_LOCUS10136</name>
</gene>
<dbReference type="InterPro" id="IPR000845">
    <property type="entry name" value="Nucleoside_phosphorylase_d"/>
</dbReference>
<dbReference type="PANTHER" id="PTHR46994:SF1">
    <property type="entry name" value="5'-METHYLTHIOADENOSINE NUCLEOSIDASE"/>
    <property type="match status" value="1"/>
</dbReference>
<evidence type="ECO:0000313" key="3">
    <source>
        <dbReference type="EMBL" id="CAE2225780.1"/>
    </source>
</evidence>
<proteinExistence type="predicted"/>
<dbReference type="Gene3D" id="3.40.50.1580">
    <property type="entry name" value="Nucleoside phosphorylase domain"/>
    <property type="match status" value="1"/>
</dbReference>
<dbReference type="SUPFAM" id="SSF53167">
    <property type="entry name" value="Purine and uridine phosphorylases"/>
    <property type="match status" value="1"/>
</dbReference>
<dbReference type="EMBL" id="HBKQ01014848">
    <property type="protein sequence ID" value="CAE2225780.1"/>
    <property type="molecule type" value="Transcribed_RNA"/>
</dbReference>
<dbReference type="InterPro" id="IPR035994">
    <property type="entry name" value="Nucleoside_phosphorylase_sf"/>
</dbReference>
<dbReference type="GO" id="GO:0009116">
    <property type="term" value="P:nucleoside metabolic process"/>
    <property type="evidence" value="ECO:0007669"/>
    <property type="project" value="InterPro"/>
</dbReference>
<sequence>MRRVVIIYAMEEEFMPFVRDHGLAPVKPSPFSPGAPMVAYRGEVSNGAIDAVAVWCGRDRRFRSNSVGTVAAGVACYAAVEAFGPDLVISAGTAGGFGELGARTGDVYLSTKCIFHARRIPENFGGNTYEEYGFGHFRSPPAITSLAARASVKLGVVSTSDSLDCSPRDLQLLRSEGAVVKEMEAAAVASVAQWLGVPFVALKAVTDIVDGPESTAAEFYTNLAVASDALRDRLTDLLGLIAAVPAFDGMGAMPEAAEPCPPGNTSNAQSPKPPRHAEPTSRWKFAAVCRVVAEFGLVAILVASLQRR</sequence>
<evidence type="ECO:0000259" key="2">
    <source>
        <dbReference type="Pfam" id="PF01048"/>
    </source>
</evidence>
<dbReference type="GO" id="GO:0008930">
    <property type="term" value="F:methylthioadenosine nucleosidase activity"/>
    <property type="evidence" value="ECO:0007669"/>
    <property type="project" value="InterPro"/>
</dbReference>
<name>A0A7S4ID08_9STRA</name>
<dbReference type="CDD" id="cd09008">
    <property type="entry name" value="MTAN"/>
    <property type="match status" value="1"/>
</dbReference>
<evidence type="ECO:0000256" key="1">
    <source>
        <dbReference type="SAM" id="MobiDB-lite"/>
    </source>
</evidence>
<feature type="region of interest" description="Disordered" evidence="1">
    <location>
        <begin position="254"/>
        <end position="279"/>
    </location>
</feature>